<proteinExistence type="predicted"/>
<dbReference type="Proteomes" id="UP000224080">
    <property type="component" value="Unassembled WGS sequence"/>
</dbReference>
<comment type="caution">
    <text evidence="2">The sequence shown here is derived from an EMBL/GenBank/DDBJ whole genome shotgun (WGS) entry which is preliminary data.</text>
</comment>
<gene>
    <name evidence="2" type="ORF">GX51_06548</name>
</gene>
<feature type="compositionally biased region" description="Polar residues" evidence="1">
    <location>
        <begin position="347"/>
        <end position="390"/>
    </location>
</feature>
<feature type="region of interest" description="Disordered" evidence="1">
    <location>
        <begin position="337"/>
        <end position="471"/>
    </location>
</feature>
<sequence>MVVRKGDGVRIAHERQMTTSSLRNRMRKGSEITGFDQAAKPYILHDGAAKAYNKSQSTNEDDVLNELVHQPPPSMKADAGAVKIAGSMAGSDRGTGGRPRPTTNERRAIRRLRSAKQHVRTLLKHEILERYQQEQPVINSKHQLSGKMVNEHIRSELEQYMLPELMIIINTVLMLPPTTSAVELQQQIRAIHTVSAYCGVEEGLICCQHGRGSSPKPTTAKPTTHKAEAIGQPSSDMLLESAARAVQMKPRPKICFICLQNTNLMLSDQVYSFSGPGDLTKHFQRQHLDKFQPLDCNMCNVRLATLKELLVHAETAHGTITHLPKYRMLAQSGEPGALTGCLPPSSPSWSPRGNQCEESYHQDSSSLISFPSDGMATTRSKTNARNINLRSSRRVAHPTLSRPRRPPASPRPRCRPNPTAPQSQPRTVEDPHSPSSVVVEREVGSRHDEVMDLPRQSDDVTLDRNSLESVGGNDEEDFDHCCRLVHLNGSDTVFDSEAISAINDTSDDNWTYHAPIDSRYCDRHGENEYLCAMEPEGVWMSEWNFQDPEAARSKLEELYRDDQQNGPASCLLDVECDIPDLLDHISSVTKRGISDELVVYFVHWRRQWLRSENVGEDGYRSLKQFCL</sequence>
<dbReference type="EMBL" id="PDNC01000110">
    <property type="protein sequence ID" value="PGG98901.1"/>
    <property type="molecule type" value="Genomic_DNA"/>
</dbReference>
<evidence type="ECO:0000256" key="1">
    <source>
        <dbReference type="SAM" id="MobiDB-lite"/>
    </source>
</evidence>
<keyword evidence="3" id="KW-1185">Reference proteome</keyword>
<reference evidence="2 3" key="1">
    <citation type="submission" date="2017-10" db="EMBL/GenBank/DDBJ databases">
        <title>Comparative genomics in systemic dimorphic fungi from Ajellomycetaceae.</title>
        <authorList>
            <person name="Munoz J.F."/>
            <person name="Mcewen J.G."/>
            <person name="Clay O.K."/>
            <person name="Cuomo C.A."/>
        </authorList>
    </citation>
    <scope>NUCLEOTIDE SEQUENCE [LARGE SCALE GENOMIC DNA]</scope>
    <source>
        <strain evidence="2 3">UAMH130</strain>
    </source>
</reference>
<evidence type="ECO:0000313" key="2">
    <source>
        <dbReference type="EMBL" id="PGG98901.1"/>
    </source>
</evidence>
<evidence type="ECO:0000313" key="3">
    <source>
        <dbReference type="Proteomes" id="UP000224080"/>
    </source>
</evidence>
<evidence type="ECO:0008006" key="4">
    <source>
        <dbReference type="Google" id="ProtNLM"/>
    </source>
</evidence>
<dbReference type="InterPro" id="IPR021842">
    <property type="entry name" value="DUF3435"/>
</dbReference>
<accession>A0A2B7WQY8</accession>
<organism evidence="2 3">
    <name type="scientific">Blastomyces parvus</name>
    <dbReference type="NCBI Taxonomy" id="2060905"/>
    <lineage>
        <taxon>Eukaryota</taxon>
        <taxon>Fungi</taxon>
        <taxon>Dikarya</taxon>
        <taxon>Ascomycota</taxon>
        <taxon>Pezizomycotina</taxon>
        <taxon>Eurotiomycetes</taxon>
        <taxon>Eurotiomycetidae</taxon>
        <taxon>Onygenales</taxon>
        <taxon>Ajellomycetaceae</taxon>
        <taxon>Blastomyces</taxon>
    </lineage>
</organism>
<dbReference type="PANTHER" id="PTHR37535:SF2">
    <property type="entry name" value="FINGER DOMAIN PROTEIN, PUTATIVE (AFU_ORTHOLOGUE AFUA_6G09300)-RELATED"/>
    <property type="match status" value="1"/>
</dbReference>
<dbReference type="Pfam" id="PF11917">
    <property type="entry name" value="DUF3435"/>
    <property type="match status" value="2"/>
</dbReference>
<dbReference type="STRING" id="2060905.A0A2B7WQY8"/>
<feature type="compositionally biased region" description="Basic and acidic residues" evidence="1">
    <location>
        <begin position="439"/>
        <end position="466"/>
    </location>
</feature>
<dbReference type="AlphaFoldDB" id="A0A2B7WQY8"/>
<protein>
    <recommendedName>
        <fullName evidence="4">C2H2-type domain-containing protein</fullName>
    </recommendedName>
</protein>
<dbReference type="PANTHER" id="PTHR37535">
    <property type="entry name" value="FLUG DOMAIN PROTEIN"/>
    <property type="match status" value="1"/>
</dbReference>
<dbReference type="OrthoDB" id="4186237at2759"/>
<name>A0A2B7WQY8_9EURO</name>